<dbReference type="SUPFAM" id="SSF55785">
    <property type="entry name" value="PYP-like sensor domain (PAS domain)"/>
    <property type="match status" value="2"/>
</dbReference>
<dbReference type="SMART" id="SM00091">
    <property type="entry name" value="PAS"/>
    <property type="match status" value="2"/>
</dbReference>
<organism evidence="5 6">
    <name type="scientific">Halomarina salina</name>
    <dbReference type="NCBI Taxonomy" id="1872699"/>
    <lineage>
        <taxon>Archaea</taxon>
        <taxon>Methanobacteriati</taxon>
        <taxon>Methanobacteriota</taxon>
        <taxon>Stenosarchaea group</taxon>
        <taxon>Halobacteria</taxon>
        <taxon>Halobacteriales</taxon>
        <taxon>Natronomonadaceae</taxon>
        <taxon>Halomarina</taxon>
    </lineage>
</organism>
<name>A0ABD5RQ15_9EURY</name>
<keyword evidence="1" id="KW-0805">Transcription regulation</keyword>
<protein>
    <submittedName>
        <fullName evidence="5">Bacterio-opsin activator domain-containing protein</fullName>
    </submittedName>
</protein>
<dbReference type="Pfam" id="PF00989">
    <property type="entry name" value="PAS"/>
    <property type="match status" value="1"/>
</dbReference>
<dbReference type="InterPro" id="IPR031803">
    <property type="entry name" value="BAT_GAF/HTH-assoc"/>
</dbReference>
<dbReference type="InterPro" id="IPR013656">
    <property type="entry name" value="PAS_4"/>
</dbReference>
<keyword evidence="2" id="KW-0804">Transcription</keyword>
<accession>A0ABD5RQ15</accession>
<keyword evidence="6" id="KW-1185">Reference proteome</keyword>
<dbReference type="Pfam" id="PF08448">
    <property type="entry name" value="PAS_4"/>
    <property type="match status" value="1"/>
</dbReference>
<evidence type="ECO:0000256" key="3">
    <source>
        <dbReference type="SAM" id="MobiDB-lite"/>
    </source>
</evidence>
<dbReference type="Gene3D" id="3.30.450.40">
    <property type="match status" value="1"/>
</dbReference>
<dbReference type="Pfam" id="PF04967">
    <property type="entry name" value="HTH_10"/>
    <property type="match status" value="1"/>
</dbReference>
<dbReference type="PROSITE" id="PS50112">
    <property type="entry name" value="PAS"/>
    <property type="match status" value="1"/>
</dbReference>
<dbReference type="InterPro" id="IPR003018">
    <property type="entry name" value="GAF"/>
</dbReference>
<dbReference type="SUPFAM" id="SSF88659">
    <property type="entry name" value="Sigma3 and sigma4 domains of RNA polymerase sigma factors"/>
    <property type="match status" value="1"/>
</dbReference>
<dbReference type="Pfam" id="PF15915">
    <property type="entry name" value="BAT"/>
    <property type="match status" value="1"/>
</dbReference>
<comment type="caution">
    <text evidence="5">The sequence shown here is derived from an EMBL/GenBank/DDBJ whole genome shotgun (WGS) entry which is preliminary data.</text>
</comment>
<evidence type="ECO:0000313" key="6">
    <source>
        <dbReference type="Proteomes" id="UP001596099"/>
    </source>
</evidence>
<dbReference type="NCBIfam" id="TIGR00229">
    <property type="entry name" value="sensory_box"/>
    <property type="match status" value="1"/>
</dbReference>
<dbReference type="AlphaFoldDB" id="A0ABD5RQ15"/>
<gene>
    <name evidence="5" type="ORF">ACFPYI_15520</name>
</gene>
<evidence type="ECO:0000259" key="4">
    <source>
        <dbReference type="PROSITE" id="PS50112"/>
    </source>
</evidence>
<dbReference type="InterPro" id="IPR029016">
    <property type="entry name" value="GAF-like_dom_sf"/>
</dbReference>
<dbReference type="Gene3D" id="3.30.450.20">
    <property type="entry name" value="PAS domain"/>
    <property type="match status" value="2"/>
</dbReference>
<dbReference type="InterPro" id="IPR000014">
    <property type="entry name" value="PAS"/>
</dbReference>
<evidence type="ECO:0000256" key="1">
    <source>
        <dbReference type="ARBA" id="ARBA00023015"/>
    </source>
</evidence>
<proteinExistence type="predicted"/>
<feature type="domain" description="PAS" evidence="4">
    <location>
        <begin position="157"/>
        <end position="228"/>
    </location>
</feature>
<dbReference type="Pfam" id="PF13185">
    <property type="entry name" value="GAF_2"/>
    <property type="match status" value="1"/>
</dbReference>
<sequence length="687" mass="75893">MSREPPAYDDTTDGDSTAPLLDEATLFRAVAATTSDPLAVLDCDRTVVFANDQFGELFDRPPESVRGEPYEAFVEGGVLPSTAAGDGDRECDATARVEEGAAVRVVARDVEQAGHRLTVVTLRRTGSGSPDDGSGELETETRTETTTDDQDAELRASRERYRRLVDAAPDAIVAADAETGEILDVNEAAVDLFDRPYEDLVGRPQTDLHPPEEADRYREIFDEHAEIGGVLEEEQIREVVRRDGTRVPVEIRAGVTDLPSGSVVQGIFRDVSERNRRQRELAAHRDELARLNRVNKVIREIVQALVDAETRDEVEQTVCERLVDAEPYVFAWMGELAPGRSVLPARAHAGDGGGFVDGDTVLELDADLDCPIRRALTTRSVEVVEDLEATATDEDDWRTDALAEGFRSCAAIPIVHDGRRFGVLTVYSDEVAGFDARECAVLSDLGGALGHALNALERKVALMGDSLLEVELRTTDHVPTLIEEVGEEGRVTFERTIPTTNDHLQYVRVENVSTERFEELLDGYEWCREFRRVRDADPAVYELRATHLDLTSQLYSLGGRIRSAVVEDGAFRIVAELPDDADVRGLVEALGDSNSDIELVAQRTVPRSDHPDRARISLEDTLSDRQQAALEVAYYAGYFEWPRDSTAEDVADSLGVSSPTTHKHLRRAHQRILEQLLERPDLSAGED</sequence>
<evidence type="ECO:0000313" key="5">
    <source>
        <dbReference type="EMBL" id="MFC5972746.1"/>
    </source>
</evidence>
<dbReference type="InterPro" id="IPR035965">
    <property type="entry name" value="PAS-like_dom_sf"/>
</dbReference>
<dbReference type="InterPro" id="IPR013767">
    <property type="entry name" value="PAS_fold"/>
</dbReference>
<dbReference type="PANTHER" id="PTHR34236:SF1">
    <property type="entry name" value="DIMETHYL SULFOXIDE REDUCTASE TRANSCRIPTIONAL ACTIVATOR"/>
    <property type="match status" value="1"/>
</dbReference>
<dbReference type="InterPro" id="IPR007050">
    <property type="entry name" value="HTH_bacterioopsin"/>
</dbReference>
<dbReference type="PANTHER" id="PTHR34236">
    <property type="entry name" value="DIMETHYL SULFOXIDE REDUCTASE TRANSCRIPTIONAL ACTIVATOR"/>
    <property type="match status" value="1"/>
</dbReference>
<dbReference type="CDD" id="cd00130">
    <property type="entry name" value="PAS"/>
    <property type="match status" value="1"/>
</dbReference>
<dbReference type="SUPFAM" id="SSF55781">
    <property type="entry name" value="GAF domain-like"/>
    <property type="match status" value="1"/>
</dbReference>
<reference evidence="5 6" key="1">
    <citation type="journal article" date="2019" name="Int. J. Syst. Evol. Microbiol.">
        <title>The Global Catalogue of Microorganisms (GCM) 10K type strain sequencing project: providing services to taxonomists for standard genome sequencing and annotation.</title>
        <authorList>
            <consortium name="The Broad Institute Genomics Platform"/>
            <consortium name="The Broad Institute Genome Sequencing Center for Infectious Disease"/>
            <person name="Wu L."/>
            <person name="Ma J."/>
        </authorList>
    </citation>
    <scope>NUCLEOTIDE SEQUENCE [LARGE SCALE GENOMIC DNA]</scope>
    <source>
        <strain evidence="5 6">CGMCC 1.12543</strain>
    </source>
</reference>
<dbReference type="RefSeq" id="WP_247416511.1">
    <property type="nucleotide sequence ID" value="NZ_JALLGW010000001.1"/>
</dbReference>
<dbReference type="InterPro" id="IPR013324">
    <property type="entry name" value="RNA_pol_sigma_r3/r4-like"/>
</dbReference>
<dbReference type="Proteomes" id="UP001596099">
    <property type="component" value="Unassembled WGS sequence"/>
</dbReference>
<feature type="region of interest" description="Disordered" evidence="3">
    <location>
        <begin position="122"/>
        <end position="155"/>
    </location>
</feature>
<dbReference type="EMBL" id="JBHSQH010000001">
    <property type="protein sequence ID" value="MFC5972746.1"/>
    <property type="molecule type" value="Genomic_DNA"/>
</dbReference>
<evidence type="ECO:0000256" key="2">
    <source>
        <dbReference type="ARBA" id="ARBA00023163"/>
    </source>
</evidence>